<protein>
    <recommendedName>
        <fullName evidence="2">DUF6570 domain-containing protein</fullName>
    </recommendedName>
</protein>
<keyword evidence="4" id="KW-1185">Reference proteome</keyword>
<accession>A0A9P8VQ52</accession>
<dbReference type="InterPro" id="IPR046700">
    <property type="entry name" value="DUF6570"/>
</dbReference>
<reference evidence="3 4" key="1">
    <citation type="journal article" date="2021" name="Nat. Commun.">
        <title>Genetic determinants of endophytism in the Arabidopsis root mycobiome.</title>
        <authorList>
            <person name="Mesny F."/>
            <person name="Miyauchi S."/>
            <person name="Thiergart T."/>
            <person name="Pickel B."/>
            <person name="Atanasova L."/>
            <person name="Karlsson M."/>
            <person name="Huettel B."/>
            <person name="Barry K.W."/>
            <person name="Haridas S."/>
            <person name="Chen C."/>
            <person name="Bauer D."/>
            <person name="Andreopoulos W."/>
            <person name="Pangilinan J."/>
            <person name="LaButti K."/>
            <person name="Riley R."/>
            <person name="Lipzen A."/>
            <person name="Clum A."/>
            <person name="Drula E."/>
            <person name="Henrissat B."/>
            <person name="Kohler A."/>
            <person name="Grigoriev I.V."/>
            <person name="Martin F.M."/>
            <person name="Hacquard S."/>
        </authorList>
    </citation>
    <scope>NUCLEOTIDE SEQUENCE [LARGE SCALE GENOMIC DNA]</scope>
    <source>
        <strain evidence="3 4">MPI-CAGE-CH-0241</strain>
    </source>
</reference>
<evidence type="ECO:0000256" key="1">
    <source>
        <dbReference type="SAM" id="MobiDB-lite"/>
    </source>
</evidence>
<organism evidence="3 4">
    <name type="scientific">Thelonectria olida</name>
    <dbReference type="NCBI Taxonomy" id="1576542"/>
    <lineage>
        <taxon>Eukaryota</taxon>
        <taxon>Fungi</taxon>
        <taxon>Dikarya</taxon>
        <taxon>Ascomycota</taxon>
        <taxon>Pezizomycotina</taxon>
        <taxon>Sordariomycetes</taxon>
        <taxon>Hypocreomycetidae</taxon>
        <taxon>Hypocreales</taxon>
        <taxon>Nectriaceae</taxon>
        <taxon>Thelonectria</taxon>
    </lineage>
</organism>
<name>A0A9P8VQ52_9HYPO</name>
<proteinExistence type="predicted"/>
<dbReference type="Proteomes" id="UP000777438">
    <property type="component" value="Unassembled WGS sequence"/>
</dbReference>
<dbReference type="EMBL" id="JAGPYM010000062">
    <property type="protein sequence ID" value="KAH6870950.1"/>
    <property type="molecule type" value="Genomic_DNA"/>
</dbReference>
<dbReference type="AlphaFoldDB" id="A0A9P8VQ52"/>
<feature type="compositionally biased region" description="Low complexity" evidence="1">
    <location>
        <begin position="231"/>
        <end position="248"/>
    </location>
</feature>
<dbReference type="OrthoDB" id="3067952at2759"/>
<feature type="compositionally biased region" description="Basic and acidic residues" evidence="1">
    <location>
        <begin position="178"/>
        <end position="193"/>
    </location>
</feature>
<gene>
    <name evidence="3" type="ORF">B0T10DRAFT_593017</name>
</gene>
<evidence type="ECO:0000313" key="3">
    <source>
        <dbReference type="EMBL" id="KAH6870950.1"/>
    </source>
</evidence>
<feature type="domain" description="DUF6570" evidence="2">
    <location>
        <begin position="452"/>
        <end position="576"/>
    </location>
</feature>
<evidence type="ECO:0000313" key="4">
    <source>
        <dbReference type="Proteomes" id="UP000777438"/>
    </source>
</evidence>
<feature type="region of interest" description="Disordered" evidence="1">
    <location>
        <begin position="38"/>
        <end position="264"/>
    </location>
</feature>
<feature type="compositionally biased region" description="Basic residues" evidence="1">
    <location>
        <begin position="101"/>
        <end position="113"/>
    </location>
</feature>
<feature type="compositionally biased region" description="Basic and acidic residues" evidence="1">
    <location>
        <begin position="127"/>
        <end position="142"/>
    </location>
</feature>
<feature type="region of interest" description="Disordered" evidence="1">
    <location>
        <begin position="278"/>
        <end position="301"/>
    </location>
</feature>
<feature type="compositionally biased region" description="Basic and acidic residues" evidence="1">
    <location>
        <begin position="90"/>
        <end position="100"/>
    </location>
</feature>
<feature type="region of interest" description="Disordered" evidence="1">
    <location>
        <begin position="637"/>
        <end position="690"/>
    </location>
</feature>
<sequence length="690" mass="77139">MEQDADRETGFLAPIEHHTINIYSLAEEDEMQQAPHISVATPPPTYRPILPTEATGIPETRELAYPSPRPTQNTLEGEETTEPYGSGAQKGHETVDEGGNHTRRRRGRPRTRKQPSFTGRVALRAIRPREVQHEQRESHTEEISPQGGGHGGVDQMRAGLHRGPRVSVTGGVALRAIRPREVQHGQREAHTEEMSCQGGGREGFDPVRAGLHRGPVDTPPAPFGSRRRGSARTGSARRPARQGGAQEQQARRHIAPAPSRSVREALVPSVPVPELELTSISNASRGRKRTNQVAREGPPAKRVRAGIREERTEEERREDLRSVLCFLDEEFAEKERLSYNREWCTPVPHDRKVSTVQSFYKAFHDTETLPIWTCAVCYRKHGKGELEGVKWDQWLSVSIDNRDDPSSTLSCHKCFPVGRDVLACPECASCLKRGFLSATARLHVRLGCEHMFPEELKGLTPVEEKLISLNSCYDFITKYSVVDGQRQGVTYPKHIKGHITVFPNNVQELVTRVLPHPLVKVMDEIHVSWHDARKPGPSDLSRLLSVRRRIVERALAWLQRNNPHYRDIEIDKAEMDSWGAPPYDVPSQILHRMERNEPSAWEKVRTAQIVPPAERGIDDEDAVDIDEVIAMLRREQQGEAECGDQEANSDNEAPPGGGGSNAADADHQGAQLESPEAVIHETGYNLPGKL</sequence>
<evidence type="ECO:0000259" key="2">
    <source>
        <dbReference type="Pfam" id="PF20209"/>
    </source>
</evidence>
<dbReference type="Pfam" id="PF20209">
    <property type="entry name" value="DUF6570"/>
    <property type="match status" value="1"/>
</dbReference>
<comment type="caution">
    <text evidence="3">The sequence shown here is derived from an EMBL/GenBank/DDBJ whole genome shotgun (WGS) entry which is preliminary data.</text>
</comment>